<dbReference type="InterPro" id="IPR046948">
    <property type="entry name" value="ATL20-22-like"/>
</dbReference>
<evidence type="ECO:0000256" key="10">
    <source>
        <dbReference type="ARBA" id="ARBA00022786"/>
    </source>
</evidence>
<evidence type="ECO:0000256" key="15">
    <source>
        <dbReference type="SAM" id="Phobius"/>
    </source>
</evidence>
<evidence type="ECO:0000259" key="17">
    <source>
        <dbReference type="Pfam" id="PF13947"/>
    </source>
</evidence>
<keyword evidence="6 15" id="KW-0812">Transmembrane</keyword>
<keyword evidence="8 16" id="KW-0732">Signal</keyword>
<keyword evidence="13 15" id="KW-0472">Membrane</keyword>
<feature type="domain" description="Wall-associated receptor kinase galacturonan-binding" evidence="17">
    <location>
        <begin position="32"/>
        <end position="92"/>
    </location>
</feature>
<dbReference type="GO" id="GO:0061630">
    <property type="term" value="F:ubiquitin protein ligase activity"/>
    <property type="evidence" value="ECO:0007669"/>
    <property type="project" value="UniProtKB-EC"/>
</dbReference>
<keyword evidence="9" id="KW-0863">Zinc-finger</keyword>
<evidence type="ECO:0000256" key="4">
    <source>
        <dbReference type="ARBA" id="ARBA00012483"/>
    </source>
</evidence>
<comment type="catalytic activity">
    <reaction evidence="1">
        <text>S-ubiquitinyl-[E2 ubiquitin-conjugating enzyme]-L-cysteine + [acceptor protein]-L-lysine = [E2 ubiquitin-conjugating enzyme]-L-cysteine + N(6)-ubiquitinyl-[acceptor protein]-L-lysine.</text>
        <dbReference type="EC" id="2.3.2.27"/>
    </reaction>
</comment>
<dbReference type="Pfam" id="PF13947">
    <property type="entry name" value="GUB_WAK_bind"/>
    <property type="match status" value="1"/>
</dbReference>
<dbReference type="PANTHER" id="PTHR46279">
    <property type="entry name" value="RING/U-BOX SUPERFAMILY PROTEIN"/>
    <property type="match status" value="1"/>
</dbReference>
<comment type="caution">
    <text evidence="18">The sequence shown here is derived from an EMBL/GenBank/DDBJ whole genome shotgun (WGS) entry which is preliminary data.</text>
</comment>
<evidence type="ECO:0000256" key="13">
    <source>
        <dbReference type="ARBA" id="ARBA00023136"/>
    </source>
</evidence>
<evidence type="ECO:0000256" key="9">
    <source>
        <dbReference type="ARBA" id="ARBA00022771"/>
    </source>
</evidence>
<keyword evidence="5" id="KW-0808">Transferase</keyword>
<dbReference type="GO" id="GO:0016020">
    <property type="term" value="C:membrane"/>
    <property type="evidence" value="ECO:0007669"/>
    <property type="project" value="UniProtKB-SubCell"/>
</dbReference>
<evidence type="ECO:0000256" key="11">
    <source>
        <dbReference type="ARBA" id="ARBA00022833"/>
    </source>
</evidence>
<evidence type="ECO:0000256" key="14">
    <source>
        <dbReference type="ARBA" id="ARBA00024209"/>
    </source>
</evidence>
<keyword evidence="7" id="KW-0479">Metal-binding</keyword>
<proteinExistence type="inferred from homology"/>
<reference evidence="18" key="1">
    <citation type="submission" date="2018-10" db="EMBL/GenBank/DDBJ databases">
        <title>Population genomic analysis revealed the cold adaptation of white poplar.</title>
        <authorList>
            <person name="Liu Y.-J."/>
        </authorList>
    </citation>
    <scope>NUCLEOTIDE SEQUENCE [LARGE SCALE GENOMIC DNA]</scope>
    <source>
        <strain evidence="18">PAL-ZL1</strain>
    </source>
</reference>
<comment type="pathway">
    <text evidence="3">Protein modification; protein ubiquitination.</text>
</comment>
<keyword evidence="12 15" id="KW-1133">Transmembrane helix</keyword>
<dbReference type="PANTHER" id="PTHR46279:SF9">
    <property type="entry name" value="OS01G0116300 PROTEIN"/>
    <property type="match status" value="1"/>
</dbReference>
<dbReference type="STRING" id="43335.A0A4U5NAF1"/>
<keyword evidence="11" id="KW-0862">Zinc</keyword>
<evidence type="ECO:0000256" key="16">
    <source>
        <dbReference type="SAM" id="SignalP"/>
    </source>
</evidence>
<comment type="similarity">
    <text evidence="14">Belongs to the RING-type zinc finger family. ATL subfamily.</text>
</comment>
<sequence length="426" mass="48114">MSFEMGLSVVCLLMLVLVCHGAGLNDMFQEEKCKKHGPAIRFPFRRDNQPVRCGYPGFVLSCNERKETLLQLPTSVTLNIKKIDYASRLIIAADPDNCFPRQLRNFSLSKSPFKFAGQYRDDYALFNCTSKHGDFDGQIPCLGAPGYDIYAYSSNYFLGYTDLTSCTKMYNVTSIPSEMIDRYNILQLNWSEPAACGVCEEQGKFCGWKNNITNHETECYKKPKSKKGKIRKIEGAVAPVGSVLVLLVLFAAYRVYSSDKAAKNNQKRIESFLADYKALKPARYTYADIKRITDEFKDKLGQGSYGTVFKGKLSDEIFVAVENSNQIYFPEWVYNSLDKGEELRIRIEKEGDAQIAKKLTLVGLWCIQWHPVDRPSMNTVVQMLEGEGDKLTMPPSPFASAGPGRMHANMPGRPHYQALEVITETE</sequence>
<dbReference type="InterPro" id="IPR025287">
    <property type="entry name" value="WAK_GUB"/>
</dbReference>
<evidence type="ECO:0000313" key="18">
    <source>
        <dbReference type="EMBL" id="TKR79153.1"/>
    </source>
</evidence>
<feature type="transmembrane region" description="Helical" evidence="15">
    <location>
        <begin position="236"/>
        <end position="256"/>
    </location>
</feature>
<dbReference type="Gene3D" id="3.30.200.20">
    <property type="entry name" value="Phosphorylase Kinase, domain 1"/>
    <property type="match status" value="1"/>
</dbReference>
<keyword evidence="10" id="KW-0833">Ubl conjugation pathway</keyword>
<feature type="signal peptide" evidence="16">
    <location>
        <begin position="1"/>
        <end position="21"/>
    </location>
</feature>
<name>A0A4U5NAF1_POPAL</name>
<dbReference type="GO" id="GO:0008270">
    <property type="term" value="F:zinc ion binding"/>
    <property type="evidence" value="ECO:0007669"/>
    <property type="project" value="UniProtKB-KW"/>
</dbReference>
<dbReference type="GO" id="GO:0030247">
    <property type="term" value="F:polysaccharide binding"/>
    <property type="evidence" value="ECO:0007669"/>
    <property type="project" value="InterPro"/>
</dbReference>
<accession>A0A4U5NAF1</accession>
<evidence type="ECO:0000256" key="1">
    <source>
        <dbReference type="ARBA" id="ARBA00000900"/>
    </source>
</evidence>
<dbReference type="SUPFAM" id="SSF56112">
    <property type="entry name" value="Protein kinase-like (PK-like)"/>
    <property type="match status" value="1"/>
</dbReference>
<dbReference type="EC" id="2.3.2.27" evidence="4"/>
<evidence type="ECO:0000256" key="2">
    <source>
        <dbReference type="ARBA" id="ARBA00004167"/>
    </source>
</evidence>
<evidence type="ECO:0000256" key="6">
    <source>
        <dbReference type="ARBA" id="ARBA00022692"/>
    </source>
</evidence>
<evidence type="ECO:0000256" key="3">
    <source>
        <dbReference type="ARBA" id="ARBA00004906"/>
    </source>
</evidence>
<feature type="chain" id="PRO_5020368089" description="RING-type E3 ubiquitin transferase" evidence="16">
    <location>
        <begin position="22"/>
        <end position="426"/>
    </location>
</feature>
<evidence type="ECO:0000256" key="12">
    <source>
        <dbReference type="ARBA" id="ARBA00022989"/>
    </source>
</evidence>
<comment type="subcellular location">
    <subcellularLocation>
        <location evidence="2">Membrane</location>
        <topology evidence="2">Single-pass membrane protein</topology>
    </subcellularLocation>
</comment>
<evidence type="ECO:0000256" key="8">
    <source>
        <dbReference type="ARBA" id="ARBA00022729"/>
    </source>
</evidence>
<dbReference type="InterPro" id="IPR011009">
    <property type="entry name" value="Kinase-like_dom_sf"/>
</dbReference>
<dbReference type="AlphaFoldDB" id="A0A4U5NAF1"/>
<gene>
    <name evidence="18" type="ORF">D5086_0000274920</name>
</gene>
<evidence type="ECO:0000256" key="5">
    <source>
        <dbReference type="ARBA" id="ARBA00022679"/>
    </source>
</evidence>
<dbReference type="EMBL" id="RCHU01001074">
    <property type="protein sequence ID" value="TKR79153.1"/>
    <property type="molecule type" value="Genomic_DNA"/>
</dbReference>
<organism evidence="18">
    <name type="scientific">Populus alba</name>
    <name type="common">White poplar</name>
    <dbReference type="NCBI Taxonomy" id="43335"/>
    <lineage>
        <taxon>Eukaryota</taxon>
        <taxon>Viridiplantae</taxon>
        <taxon>Streptophyta</taxon>
        <taxon>Embryophyta</taxon>
        <taxon>Tracheophyta</taxon>
        <taxon>Spermatophyta</taxon>
        <taxon>Magnoliopsida</taxon>
        <taxon>eudicotyledons</taxon>
        <taxon>Gunneridae</taxon>
        <taxon>Pentapetalae</taxon>
        <taxon>rosids</taxon>
        <taxon>fabids</taxon>
        <taxon>Malpighiales</taxon>
        <taxon>Salicaceae</taxon>
        <taxon>Saliceae</taxon>
        <taxon>Populus</taxon>
    </lineage>
</organism>
<protein>
    <recommendedName>
        <fullName evidence="4">RING-type E3 ubiquitin transferase</fullName>
        <ecNumber evidence="4">2.3.2.27</ecNumber>
    </recommendedName>
</protein>
<evidence type="ECO:0000256" key="7">
    <source>
        <dbReference type="ARBA" id="ARBA00022723"/>
    </source>
</evidence>